<reference evidence="7 8" key="1">
    <citation type="submission" date="2016-08" db="EMBL/GenBank/DDBJ databases">
        <title>Whole genome sequence of Pseudomonas graminis strain UASWS1507, a potential biological control agent for agriculture.</title>
        <authorList>
            <person name="Crovadore J."/>
            <person name="Calmin G."/>
            <person name="Chablais R."/>
            <person name="Cochard B."/>
            <person name="Lefort F."/>
        </authorList>
    </citation>
    <scope>NUCLEOTIDE SEQUENCE [LARGE SCALE GENOMIC DNA]</scope>
    <source>
        <strain evidence="7 8">UASWS1507</strain>
    </source>
</reference>
<protein>
    <submittedName>
        <fullName evidence="7">ABC transporter substrate-binding protein</fullName>
    </submittedName>
</protein>
<gene>
    <name evidence="7" type="ORF">BBI10_18455</name>
</gene>
<feature type="chain" id="PRO_5008659471" evidence="5">
    <location>
        <begin position="22"/>
        <end position="273"/>
    </location>
</feature>
<comment type="similarity">
    <text evidence="2 4">Belongs to the bacterial solute-binding protein 3 family.</text>
</comment>
<evidence type="ECO:0000313" key="8">
    <source>
        <dbReference type="Proteomes" id="UP000095143"/>
    </source>
</evidence>
<name>A0A1C2DLR3_9PSED</name>
<comment type="subcellular location">
    <subcellularLocation>
        <location evidence="1">Cell envelope</location>
    </subcellularLocation>
</comment>
<dbReference type="GO" id="GO:0030313">
    <property type="term" value="C:cell envelope"/>
    <property type="evidence" value="ECO:0007669"/>
    <property type="project" value="UniProtKB-SubCell"/>
</dbReference>
<organism evidence="7 8">
    <name type="scientific">Pseudomonas graminis</name>
    <dbReference type="NCBI Taxonomy" id="158627"/>
    <lineage>
        <taxon>Bacteria</taxon>
        <taxon>Pseudomonadati</taxon>
        <taxon>Pseudomonadota</taxon>
        <taxon>Gammaproteobacteria</taxon>
        <taxon>Pseudomonadales</taxon>
        <taxon>Pseudomonadaceae</taxon>
        <taxon>Pseudomonas</taxon>
    </lineage>
</organism>
<evidence type="ECO:0000256" key="5">
    <source>
        <dbReference type="SAM" id="SignalP"/>
    </source>
</evidence>
<evidence type="ECO:0000259" key="6">
    <source>
        <dbReference type="SMART" id="SM00062"/>
    </source>
</evidence>
<proteinExistence type="inferred from homology"/>
<dbReference type="CDD" id="cd01004">
    <property type="entry name" value="PBP2_MidA_like"/>
    <property type="match status" value="1"/>
</dbReference>
<keyword evidence="3 5" id="KW-0732">Signal</keyword>
<comment type="caution">
    <text evidence="7">The sequence shown here is derived from an EMBL/GenBank/DDBJ whole genome shotgun (WGS) entry which is preliminary data.</text>
</comment>
<dbReference type="PANTHER" id="PTHR35936">
    <property type="entry name" value="MEMBRANE-BOUND LYTIC MUREIN TRANSGLYCOSYLASE F"/>
    <property type="match status" value="1"/>
</dbReference>
<dbReference type="PROSITE" id="PS01039">
    <property type="entry name" value="SBP_BACTERIAL_3"/>
    <property type="match status" value="1"/>
</dbReference>
<feature type="domain" description="Solute-binding protein family 3/N-terminal" evidence="6">
    <location>
        <begin position="32"/>
        <end position="261"/>
    </location>
</feature>
<dbReference type="Proteomes" id="UP000095143">
    <property type="component" value="Unassembled WGS sequence"/>
</dbReference>
<dbReference type="Pfam" id="PF00497">
    <property type="entry name" value="SBP_bac_3"/>
    <property type="match status" value="1"/>
</dbReference>
<dbReference type="EMBL" id="MDEN01000066">
    <property type="protein sequence ID" value="OCX15711.1"/>
    <property type="molecule type" value="Genomic_DNA"/>
</dbReference>
<dbReference type="InterPro" id="IPR001638">
    <property type="entry name" value="Solute-binding_3/MltF_N"/>
</dbReference>
<accession>A0A1C2DLR3</accession>
<dbReference type="SUPFAM" id="SSF53850">
    <property type="entry name" value="Periplasmic binding protein-like II"/>
    <property type="match status" value="1"/>
</dbReference>
<evidence type="ECO:0000256" key="4">
    <source>
        <dbReference type="RuleBase" id="RU003744"/>
    </source>
</evidence>
<dbReference type="AlphaFoldDB" id="A0A1C2DLR3"/>
<sequence>MKKILIPSLLAGLMASASVFAALPASLKEKGEITAAIVPNYPPMDFKDTSTNTLTGLDVDLGNALAERLSVKIKWQETAFEQMVSGLVTKRFDIILSGMTDTAERQKSVTFIDYFASGPQLYTLTKNADLNEPADLCGKKVGTSRRTTWPAEIAGWSKENCEAKGKPAIIVSGSEGSADARAQLRQGRLDAAMQGSETIPYLMSQEKDTYKPLGLAISKQFTGLGVSKSNPELAAAIAEAMQAMVDDGTYGKILKKWELEQGAVTKVGMNQGK</sequence>
<dbReference type="Gene3D" id="3.40.190.10">
    <property type="entry name" value="Periplasmic binding protein-like II"/>
    <property type="match status" value="2"/>
</dbReference>
<dbReference type="OrthoDB" id="6970383at2"/>
<dbReference type="InterPro" id="IPR018313">
    <property type="entry name" value="SBP_3_CS"/>
</dbReference>
<evidence type="ECO:0000256" key="2">
    <source>
        <dbReference type="ARBA" id="ARBA00010333"/>
    </source>
</evidence>
<dbReference type="RefSeq" id="WP_065990918.1">
    <property type="nucleotide sequence ID" value="NZ_MDEN01000066.1"/>
</dbReference>
<feature type="signal peptide" evidence="5">
    <location>
        <begin position="1"/>
        <end position="21"/>
    </location>
</feature>
<dbReference type="SMART" id="SM00062">
    <property type="entry name" value="PBPb"/>
    <property type="match status" value="1"/>
</dbReference>
<evidence type="ECO:0000313" key="7">
    <source>
        <dbReference type="EMBL" id="OCX15711.1"/>
    </source>
</evidence>
<evidence type="ECO:0000256" key="1">
    <source>
        <dbReference type="ARBA" id="ARBA00004196"/>
    </source>
</evidence>
<evidence type="ECO:0000256" key="3">
    <source>
        <dbReference type="ARBA" id="ARBA00022729"/>
    </source>
</evidence>
<dbReference type="PANTHER" id="PTHR35936:SF17">
    <property type="entry name" value="ARGININE-BINDING EXTRACELLULAR PROTEIN ARTP"/>
    <property type="match status" value="1"/>
</dbReference>